<dbReference type="Gene3D" id="3.40.50.300">
    <property type="entry name" value="P-loop containing nucleotide triphosphate hydrolases"/>
    <property type="match status" value="1"/>
</dbReference>
<feature type="domain" description="DNA polymerase III gamma subunit" evidence="8">
    <location>
        <begin position="436"/>
        <end position="552"/>
    </location>
</feature>
<feature type="region of interest" description="Disordered" evidence="7">
    <location>
        <begin position="780"/>
        <end position="806"/>
    </location>
</feature>
<dbReference type="Pfam" id="PF22608">
    <property type="entry name" value="DNAX_ATPase_lid"/>
    <property type="match status" value="1"/>
</dbReference>
<name>A0AAP0NNK0_9MAGN</name>
<evidence type="ECO:0000259" key="9">
    <source>
        <dbReference type="Pfam" id="PF22608"/>
    </source>
</evidence>
<dbReference type="SUPFAM" id="SSF52540">
    <property type="entry name" value="P-loop containing nucleoside triphosphate hydrolases"/>
    <property type="match status" value="1"/>
</dbReference>
<feature type="region of interest" description="Disordered" evidence="7">
    <location>
        <begin position="139"/>
        <end position="169"/>
    </location>
</feature>
<keyword evidence="5" id="KW-0067">ATP-binding</keyword>
<keyword evidence="3" id="KW-0547">Nucleotide-binding</keyword>
<dbReference type="InterPro" id="IPR045085">
    <property type="entry name" value="HLD_clamp_pol_III_gamma_tau"/>
</dbReference>
<evidence type="ECO:0000259" key="8">
    <source>
        <dbReference type="Pfam" id="PF12169"/>
    </source>
</evidence>
<keyword evidence="12" id="KW-1185">Reference proteome</keyword>
<evidence type="ECO:0000256" key="2">
    <source>
        <dbReference type="ARBA" id="ARBA00022723"/>
    </source>
</evidence>
<dbReference type="GO" id="GO:0006261">
    <property type="term" value="P:DNA-templated DNA replication"/>
    <property type="evidence" value="ECO:0007669"/>
    <property type="project" value="TreeGrafter"/>
</dbReference>
<evidence type="ECO:0000313" key="11">
    <source>
        <dbReference type="EMBL" id="KAK9112180.1"/>
    </source>
</evidence>
<dbReference type="AlphaFoldDB" id="A0AAP0NNK0"/>
<dbReference type="Proteomes" id="UP001419268">
    <property type="component" value="Unassembled WGS sequence"/>
</dbReference>
<dbReference type="PANTHER" id="PTHR11669">
    <property type="entry name" value="REPLICATION FACTOR C / DNA POLYMERASE III GAMMA-TAU SUBUNIT"/>
    <property type="match status" value="1"/>
</dbReference>
<organism evidence="11 12">
    <name type="scientific">Stephania cephalantha</name>
    <dbReference type="NCBI Taxonomy" id="152367"/>
    <lineage>
        <taxon>Eukaryota</taxon>
        <taxon>Viridiplantae</taxon>
        <taxon>Streptophyta</taxon>
        <taxon>Embryophyta</taxon>
        <taxon>Tracheophyta</taxon>
        <taxon>Spermatophyta</taxon>
        <taxon>Magnoliopsida</taxon>
        <taxon>Ranunculales</taxon>
        <taxon>Menispermaceae</taxon>
        <taxon>Menispermoideae</taxon>
        <taxon>Cissampelideae</taxon>
        <taxon>Stephania</taxon>
    </lineage>
</organism>
<dbReference type="GO" id="GO:0003689">
    <property type="term" value="F:DNA clamp loader activity"/>
    <property type="evidence" value="ECO:0007669"/>
    <property type="project" value="TreeGrafter"/>
</dbReference>
<evidence type="ECO:0000256" key="1">
    <source>
        <dbReference type="ARBA" id="ARBA00006360"/>
    </source>
</evidence>
<evidence type="ECO:0000256" key="6">
    <source>
        <dbReference type="ARBA" id="ARBA00023054"/>
    </source>
</evidence>
<accession>A0AAP0NNK0</accession>
<evidence type="ECO:0000259" key="10">
    <source>
        <dbReference type="Pfam" id="PF23007"/>
    </source>
</evidence>
<dbReference type="Gene3D" id="1.10.8.60">
    <property type="match status" value="1"/>
</dbReference>
<feature type="region of interest" description="Disordered" evidence="7">
    <location>
        <begin position="830"/>
        <end position="868"/>
    </location>
</feature>
<dbReference type="Pfam" id="PF13177">
    <property type="entry name" value="DNA_pol3_delta2"/>
    <property type="match status" value="1"/>
</dbReference>
<proteinExistence type="inferred from homology"/>
<reference evidence="11 12" key="1">
    <citation type="submission" date="2024-01" db="EMBL/GenBank/DDBJ databases">
        <title>Genome assemblies of Stephania.</title>
        <authorList>
            <person name="Yang L."/>
        </authorList>
    </citation>
    <scope>NUCLEOTIDE SEQUENCE [LARGE SCALE GENOMIC DNA]</scope>
    <source>
        <strain evidence="11">JXDWG</strain>
        <tissue evidence="11">Leaf</tissue>
    </source>
</reference>
<protein>
    <submittedName>
        <fullName evidence="11">Uncharacterized protein</fullName>
    </submittedName>
</protein>
<feature type="compositionally biased region" description="Polar residues" evidence="7">
    <location>
        <begin position="692"/>
        <end position="703"/>
    </location>
</feature>
<feature type="domain" description="STICHEL DnaA-N-like alpha-beta" evidence="10">
    <location>
        <begin position="629"/>
        <end position="673"/>
    </location>
</feature>
<keyword evidence="6" id="KW-0175">Coiled coil</keyword>
<sequence length="868" mass="96431">MASLSTGTAAAADRKAKTNYNIDGSKKPEKKNRQRSSSSLPDYTSSPNRDHLSSKTPFLRSSSLSLSAQHIDNKLKAALEQSQVGALLPSQSTLNPPTQGENSLTSLMLERSDHGITWRWSRIRKGIRRRKLIGSRLRRSTDRYNKRPSIEGKSLQDHSSTEEDSKDMVDRVSRDNISTFSLNSVCLTSHNCQQNYRDARSCGEAQSHLSSSLSNKYQPKVFREISGHEMIVKALTNAVQKKKIAPLYLFHGASGTGKTSTARTFVMALNCESMSCAKPCWNCRGCSISLYTMELCSGSRNSGFEKIRTLLQNTTFTQIVSGFKVFIIEECHSLMEETWEEILSIAEKGYGSAVVFVLITENVNVLPRAVSSRCQKFCFSKLNDIDVTLKLVRIVEQESMRIEKDALKLIVSKADGSMREAENVLDQLVLLGPRITSSMVQQIVGLVPDSKLLELLTTVMSADTAKTMRSARELIASGVQPKSLLSQLASLVTDILSGPFAPNVMSLTTSSTEMRRSMNRPELTNNQYECLSHALKILVNTEKQISASNNDHTTWAVAALVQIASELISDRITTGSVLPIIPWDDKVNVESKRKTTRRNNKSRKSINKIGRVSLQQDTSTGPSETTQTIHKTNAIVHLTFKTREDKTAAQTSEETIADALKHALGCPVIVNMSTQPMQLEIIKGIDTISKTSKANGSHNSGQLQGLKEFPGASEQRCSSMRKSKSQKSHAVSENLKRLNLKEETLTQVSRSFTREGQERSDARSQLILPFLGPLMQVDEGDASSRRLNDPSTQLTSTNETKKQKHRWLSLSSIQQGDESVEPYSQDLLFENVSTNKERRRRETNSEVNKGPLKKDDENKDCQPSAISM</sequence>
<dbReference type="InterPro" id="IPR050238">
    <property type="entry name" value="DNA_Rep/Repair_Clamp_Loader"/>
</dbReference>
<feature type="region of interest" description="Disordered" evidence="7">
    <location>
        <begin position="692"/>
        <end position="735"/>
    </location>
</feature>
<feature type="domain" description="DNA polymerase III subunit gamma/tau helical lid" evidence="9">
    <location>
        <begin position="389"/>
        <end position="432"/>
    </location>
</feature>
<evidence type="ECO:0000256" key="7">
    <source>
        <dbReference type="SAM" id="MobiDB-lite"/>
    </source>
</evidence>
<dbReference type="CDD" id="cd18137">
    <property type="entry name" value="HLD_clamp_pol_III_gamma_tau"/>
    <property type="match status" value="1"/>
</dbReference>
<dbReference type="InterPro" id="IPR012763">
    <property type="entry name" value="DNA_pol_III_sug/sutau_N"/>
</dbReference>
<dbReference type="InterPro" id="IPR008921">
    <property type="entry name" value="DNA_pol3_clamp-load_cplx_C"/>
</dbReference>
<feature type="region of interest" description="Disordered" evidence="7">
    <location>
        <begin position="1"/>
        <end position="57"/>
    </location>
</feature>
<dbReference type="GO" id="GO:0003887">
    <property type="term" value="F:DNA-directed DNA polymerase activity"/>
    <property type="evidence" value="ECO:0007669"/>
    <property type="project" value="InterPro"/>
</dbReference>
<dbReference type="PANTHER" id="PTHR11669:SF51">
    <property type="entry name" value="AAA+ ATPASE DOMAIN-CONTAINING PROTEIN"/>
    <property type="match status" value="1"/>
</dbReference>
<feature type="region of interest" description="Disordered" evidence="7">
    <location>
        <begin position="592"/>
        <end position="627"/>
    </location>
</feature>
<dbReference type="Gene3D" id="1.20.272.10">
    <property type="match status" value="1"/>
</dbReference>
<feature type="compositionally biased region" description="Low complexity" evidence="7">
    <location>
        <begin position="36"/>
        <end position="46"/>
    </location>
</feature>
<dbReference type="Pfam" id="PF12169">
    <property type="entry name" value="DNA_pol3_gamma3"/>
    <property type="match status" value="1"/>
</dbReference>
<keyword evidence="4" id="KW-0862">Zinc</keyword>
<evidence type="ECO:0000313" key="12">
    <source>
        <dbReference type="Proteomes" id="UP001419268"/>
    </source>
</evidence>
<dbReference type="GO" id="GO:0046872">
    <property type="term" value="F:metal ion binding"/>
    <property type="evidence" value="ECO:0007669"/>
    <property type="project" value="UniProtKB-KW"/>
</dbReference>
<dbReference type="GO" id="GO:0005524">
    <property type="term" value="F:ATP binding"/>
    <property type="evidence" value="ECO:0007669"/>
    <property type="project" value="UniProtKB-KW"/>
</dbReference>
<dbReference type="EMBL" id="JBBNAG010000008">
    <property type="protein sequence ID" value="KAK9112180.1"/>
    <property type="molecule type" value="Genomic_DNA"/>
</dbReference>
<dbReference type="GO" id="GO:0006281">
    <property type="term" value="P:DNA repair"/>
    <property type="evidence" value="ECO:0007669"/>
    <property type="project" value="TreeGrafter"/>
</dbReference>
<comment type="caution">
    <text evidence="11">The sequence shown here is derived from an EMBL/GenBank/DDBJ whole genome shotgun (WGS) entry which is preliminary data.</text>
</comment>
<comment type="similarity">
    <text evidence="1">Belongs to the DnaX/STICHEL family.</text>
</comment>
<dbReference type="GO" id="GO:0005663">
    <property type="term" value="C:DNA replication factor C complex"/>
    <property type="evidence" value="ECO:0007669"/>
    <property type="project" value="TreeGrafter"/>
</dbReference>
<dbReference type="InterPro" id="IPR054506">
    <property type="entry name" value="DnaA_N-like_STI"/>
</dbReference>
<evidence type="ECO:0000256" key="3">
    <source>
        <dbReference type="ARBA" id="ARBA00022741"/>
    </source>
</evidence>
<evidence type="ECO:0000256" key="5">
    <source>
        <dbReference type="ARBA" id="ARBA00022840"/>
    </source>
</evidence>
<dbReference type="InterPro" id="IPR027417">
    <property type="entry name" value="P-loop_NTPase"/>
</dbReference>
<dbReference type="InterPro" id="IPR022754">
    <property type="entry name" value="DNA_pol_III_gamma-3"/>
</dbReference>
<dbReference type="NCBIfam" id="TIGR02397">
    <property type="entry name" value="dnaX_nterm"/>
    <property type="match status" value="1"/>
</dbReference>
<dbReference type="GO" id="GO:0003677">
    <property type="term" value="F:DNA binding"/>
    <property type="evidence" value="ECO:0007669"/>
    <property type="project" value="InterPro"/>
</dbReference>
<dbReference type="GO" id="GO:0009360">
    <property type="term" value="C:DNA polymerase III complex"/>
    <property type="evidence" value="ECO:0007669"/>
    <property type="project" value="InterPro"/>
</dbReference>
<feature type="compositionally biased region" description="Basic residues" evidence="7">
    <location>
        <begin position="594"/>
        <end position="606"/>
    </location>
</feature>
<evidence type="ECO:0000256" key="4">
    <source>
        <dbReference type="ARBA" id="ARBA00022833"/>
    </source>
</evidence>
<dbReference type="Pfam" id="PF23007">
    <property type="entry name" value="DnaA_N-like_STI"/>
    <property type="match status" value="1"/>
</dbReference>
<feature type="compositionally biased region" description="Polar residues" evidence="7">
    <location>
        <begin position="789"/>
        <end position="798"/>
    </location>
</feature>
<dbReference type="SUPFAM" id="SSF48019">
    <property type="entry name" value="post-AAA+ oligomerization domain-like"/>
    <property type="match status" value="1"/>
</dbReference>
<gene>
    <name evidence="11" type="ORF">Scep_019699</name>
</gene>
<feature type="compositionally biased region" description="Polar residues" evidence="7">
    <location>
        <begin position="613"/>
        <end position="627"/>
    </location>
</feature>
<keyword evidence="2" id="KW-0479">Metal-binding</keyword>